<dbReference type="AlphaFoldDB" id="A0A1E3XFV8"/>
<dbReference type="EMBL" id="MAYW01000004">
    <property type="protein sequence ID" value="ODS34536.1"/>
    <property type="molecule type" value="Genomic_DNA"/>
</dbReference>
<comment type="caution">
    <text evidence="1">The sequence shown here is derived from an EMBL/GenBank/DDBJ whole genome shotgun (WGS) entry which is preliminary data.</text>
</comment>
<gene>
    <name evidence="1" type="ORF">SCARUB_00271</name>
</gene>
<dbReference type="Proteomes" id="UP000094056">
    <property type="component" value="Unassembled WGS sequence"/>
</dbReference>
<evidence type="ECO:0000313" key="2">
    <source>
        <dbReference type="Proteomes" id="UP000094056"/>
    </source>
</evidence>
<evidence type="ECO:0000313" key="1">
    <source>
        <dbReference type="EMBL" id="ODS34536.1"/>
    </source>
</evidence>
<protein>
    <submittedName>
        <fullName evidence="1">Uncharacterized protein</fullName>
    </submittedName>
</protein>
<proteinExistence type="predicted"/>
<accession>A0A1E3XFV8</accession>
<organism evidence="1 2">
    <name type="scientific">Candidatus Scalindua rubra</name>
    <dbReference type="NCBI Taxonomy" id="1872076"/>
    <lineage>
        <taxon>Bacteria</taxon>
        <taxon>Pseudomonadati</taxon>
        <taxon>Planctomycetota</taxon>
        <taxon>Candidatus Brocadiia</taxon>
        <taxon>Candidatus Brocadiales</taxon>
        <taxon>Candidatus Scalinduaceae</taxon>
        <taxon>Candidatus Scalindua</taxon>
    </lineage>
</organism>
<sequence length="70" mass="8270">MMGWEFAGFFIEDSKIINKKIFSHKVQELEGLKKVYPCLLLLTDELSKDTVFNNNLGKMNTLELLDYYKY</sequence>
<reference evidence="1 2" key="1">
    <citation type="submission" date="2016-07" db="EMBL/GenBank/DDBJ databases">
        <title>Draft genome of Scalindua rubra, obtained from a brine-seawater interface in the Red Sea, sheds light on salt adaptation in anammox bacteria.</title>
        <authorList>
            <person name="Speth D.R."/>
            <person name="Lagkouvardos I."/>
            <person name="Wang Y."/>
            <person name="Qian P.-Y."/>
            <person name="Dutilh B.E."/>
            <person name="Jetten M.S."/>
        </authorList>
    </citation>
    <scope>NUCLEOTIDE SEQUENCE [LARGE SCALE GENOMIC DNA]</scope>
    <source>
        <strain evidence="1">BSI-1</strain>
    </source>
</reference>
<name>A0A1E3XFV8_9BACT</name>